<dbReference type="Proteomes" id="UP000076852">
    <property type="component" value="Plasmid pOLGA1"/>
</dbReference>
<evidence type="ECO:0000313" key="3">
    <source>
        <dbReference type="Proteomes" id="UP000076852"/>
    </source>
</evidence>
<gene>
    <name evidence="2" type="ORF">AYM40_36680</name>
</gene>
<dbReference type="InterPro" id="IPR000415">
    <property type="entry name" value="Nitroreductase-like"/>
</dbReference>
<dbReference type="InterPro" id="IPR050627">
    <property type="entry name" value="Nitroreductase/BluB"/>
</dbReference>
<keyword evidence="3" id="KW-1185">Reference proteome</keyword>
<dbReference type="RefSeq" id="WP_063501062.1">
    <property type="nucleotide sequence ID" value="NZ_CP014580.1"/>
</dbReference>
<dbReference type="PANTHER" id="PTHR23026">
    <property type="entry name" value="NADPH NITROREDUCTASE"/>
    <property type="match status" value="1"/>
</dbReference>
<evidence type="ECO:0000259" key="1">
    <source>
        <dbReference type="Pfam" id="PF00881"/>
    </source>
</evidence>
<dbReference type="GO" id="GO:0016491">
    <property type="term" value="F:oxidoreductase activity"/>
    <property type="evidence" value="ECO:0007669"/>
    <property type="project" value="InterPro"/>
</dbReference>
<dbReference type="Gene3D" id="3.40.109.10">
    <property type="entry name" value="NADH Oxidase"/>
    <property type="match status" value="2"/>
</dbReference>
<dbReference type="OrthoDB" id="272552at2"/>
<feature type="domain" description="Nitroreductase" evidence="1">
    <location>
        <begin position="136"/>
        <end position="325"/>
    </location>
</feature>
<dbReference type="InterPro" id="IPR029479">
    <property type="entry name" value="Nitroreductase"/>
</dbReference>
<dbReference type="EMBL" id="CP014580">
    <property type="protein sequence ID" value="ANB77885.1"/>
    <property type="molecule type" value="Genomic_DNA"/>
</dbReference>
<dbReference type="Pfam" id="PF00881">
    <property type="entry name" value="Nitroreductase"/>
    <property type="match status" value="1"/>
</dbReference>
<dbReference type="AlphaFoldDB" id="A0A160FWT2"/>
<evidence type="ECO:0000313" key="2">
    <source>
        <dbReference type="EMBL" id="ANB77885.1"/>
    </source>
</evidence>
<keyword evidence="2" id="KW-0614">Plasmid</keyword>
<organism evidence="2 3">
    <name type="scientific">Paraburkholderia phytofirmans OLGA172</name>
    <dbReference type="NCBI Taxonomy" id="1417228"/>
    <lineage>
        <taxon>Bacteria</taxon>
        <taxon>Pseudomonadati</taxon>
        <taxon>Pseudomonadota</taxon>
        <taxon>Betaproteobacteria</taxon>
        <taxon>Burkholderiales</taxon>
        <taxon>Burkholderiaceae</taxon>
        <taxon>Paraburkholderia</taxon>
    </lineage>
</organism>
<dbReference type="NCBIfam" id="NF047509">
    <property type="entry name" value="Rv3131_FMN_oxido"/>
    <property type="match status" value="1"/>
</dbReference>
<accession>A0A160FWT2</accession>
<dbReference type="SUPFAM" id="SSF55469">
    <property type="entry name" value="FMN-dependent nitroreductase-like"/>
    <property type="match status" value="2"/>
</dbReference>
<dbReference type="PANTHER" id="PTHR23026:SF123">
    <property type="entry name" value="NAD(P)H NITROREDUCTASE RV3131-RELATED"/>
    <property type="match status" value="1"/>
</dbReference>
<proteinExistence type="predicted"/>
<protein>
    <submittedName>
        <fullName evidence="2">Nitroreductase</fullName>
    </submittedName>
</protein>
<name>A0A160FWT2_9BURK</name>
<reference evidence="2 3" key="1">
    <citation type="journal article" date="2016" name="Gene">
        <title>PacBio SMRT assembly of a complex multi-replicon genome reveals chlorocatechol degradative operon in a region of genome plasticity.</title>
        <authorList>
            <person name="Ricker N."/>
            <person name="Shen S.Y."/>
            <person name="Goordial J."/>
            <person name="Jin S."/>
            <person name="Fulthorpe R.R."/>
        </authorList>
    </citation>
    <scope>NUCLEOTIDE SEQUENCE [LARGE SCALE GENOMIC DNA]</scope>
    <source>
        <strain evidence="2 3">OLGA172</strain>
        <plasmid evidence="3">polga1</plasmid>
    </source>
</reference>
<sequence>MNALPQNTAWSIDEHQLDPNAGIEEKLRFALRYAVLAPSNHNTQPWHFIVDGDCVTLCADRMRALPVVDPFDRELIISCGAALFNLRVALSRFGLAYAITLFPSPADVDVLAHLRILRDSHCDASLAPLFDAMPRRVTTRETFADEPIPVELQLRLEEAGAAEGADIVCAGNAVIRERLATLIAEADQAQFKDPRFRRELASWIHPKRSQDGMPALSPGMRAVLDLAVPLVGSVIRTFDLGGGMAAAHHTLAAGSPLLLCIATGADDAAAWLAAGQALERVLLTAADEGITASYLNQPIEVAPLRDTLRAALNLDGVPQLLLRIGRGRQAPHSPRRPLAEVVS</sequence>
<dbReference type="KEGG" id="buz:AYM40_36680"/>
<geneLocation type="plasmid" evidence="3">
    <name>polga1</name>
</geneLocation>